<dbReference type="AlphaFoldDB" id="A0A1G9PMV9"/>
<evidence type="ECO:0000313" key="2">
    <source>
        <dbReference type="EMBL" id="SDL99933.1"/>
    </source>
</evidence>
<sequence length="28" mass="3187">MFNPANETHFSLAIDGVQHDLQVLEFRG</sequence>
<dbReference type="Proteomes" id="UP000198706">
    <property type="component" value="Unassembled WGS sequence"/>
</dbReference>
<organism evidence="2 3">
    <name type="scientific">Pseudomonas indica</name>
    <dbReference type="NCBI Taxonomy" id="137658"/>
    <lineage>
        <taxon>Bacteria</taxon>
        <taxon>Pseudomonadati</taxon>
        <taxon>Pseudomonadota</taxon>
        <taxon>Gammaproteobacteria</taxon>
        <taxon>Pseudomonadales</taxon>
        <taxon>Pseudomonadaceae</taxon>
        <taxon>Pseudomonas</taxon>
    </lineage>
</organism>
<gene>
    <name evidence="1" type="ORF">SAMN05216186_12178</name>
    <name evidence="2" type="ORF">SAMN05216186_13933</name>
</gene>
<dbReference type="EMBL" id="FNFD01000039">
    <property type="protein sequence ID" value="SDL99933.1"/>
    <property type="molecule type" value="Genomic_DNA"/>
</dbReference>
<name>A0A1G9PMV9_9PSED</name>
<reference evidence="2 3" key="1">
    <citation type="submission" date="2016-10" db="EMBL/GenBank/DDBJ databases">
        <authorList>
            <person name="de Groot N.N."/>
        </authorList>
    </citation>
    <scope>NUCLEOTIDE SEQUENCE [LARGE SCALE GENOMIC DNA]</scope>
    <source>
        <strain evidence="2 3">JCM 21544</strain>
    </source>
</reference>
<keyword evidence="3" id="KW-1185">Reference proteome</keyword>
<evidence type="ECO:0000313" key="3">
    <source>
        <dbReference type="Proteomes" id="UP000198706"/>
    </source>
</evidence>
<dbReference type="EMBL" id="FNFD01000021">
    <property type="protein sequence ID" value="SDL45825.1"/>
    <property type="molecule type" value="Genomic_DNA"/>
</dbReference>
<protein>
    <submittedName>
        <fullName evidence="2">Type VI secretion system secreted protein VgrG</fullName>
    </submittedName>
</protein>
<feature type="non-terminal residue" evidence="2">
    <location>
        <position position="28"/>
    </location>
</feature>
<evidence type="ECO:0000313" key="1">
    <source>
        <dbReference type="EMBL" id="SDL45825.1"/>
    </source>
</evidence>
<dbReference type="RefSeq" id="WP_425287691.1">
    <property type="nucleotide sequence ID" value="NZ_FNFD01000021.1"/>
</dbReference>
<accession>A0A1G9PMV9</accession>
<proteinExistence type="predicted"/>